<accession>A0A6G0W5J6</accession>
<evidence type="ECO:0000313" key="3">
    <source>
        <dbReference type="EMBL" id="KAF0722330.1"/>
    </source>
</evidence>
<feature type="coiled-coil region" evidence="1">
    <location>
        <begin position="1535"/>
        <end position="1634"/>
    </location>
</feature>
<keyword evidence="1" id="KW-0175">Coiled coil</keyword>
<dbReference type="InterPro" id="IPR015943">
    <property type="entry name" value="WD40/YVTN_repeat-like_dom_sf"/>
</dbReference>
<feature type="region of interest" description="Disordered" evidence="2">
    <location>
        <begin position="888"/>
        <end position="914"/>
    </location>
</feature>
<dbReference type="VEuPathDB" id="FungiDB:AeMF1_012561"/>
<gene>
    <name evidence="3" type="ORF">Ae201684_018546</name>
</gene>
<dbReference type="Gene3D" id="2.130.10.10">
    <property type="entry name" value="YVTN repeat-like/Quinoprotein amine dehydrogenase"/>
    <property type="match status" value="2"/>
</dbReference>
<feature type="region of interest" description="Disordered" evidence="2">
    <location>
        <begin position="1804"/>
        <end position="1856"/>
    </location>
</feature>
<feature type="region of interest" description="Disordered" evidence="2">
    <location>
        <begin position="1721"/>
        <end position="1746"/>
    </location>
</feature>
<organism evidence="3 4">
    <name type="scientific">Aphanomyces euteiches</name>
    <dbReference type="NCBI Taxonomy" id="100861"/>
    <lineage>
        <taxon>Eukaryota</taxon>
        <taxon>Sar</taxon>
        <taxon>Stramenopiles</taxon>
        <taxon>Oomycota</taxon>
        <taxon>Saprolegniomycetes</taxon>
        <taxon>Saprolegniales</taxon>
        <taxon>Verrucalvaceae</taxon>
        <taxon>Aphanomyces</taxon>
    </lineage>
</organism>
<dbReference type="SUPFAM" id="SSF50978">
    <property type="entry name" value="WD40 repeat-like"/>
    <property type="match status" value="1"/>
</dbReference>
<evidence type="ECO:0000256" key="2">
    <source>
        <dbReference type="SAM" id="MobiDB-lite"/>
    </source>
</evidence>
<feature type="compositionally biased region" description="Pro residues" evidence="2">
    <location>
        <begin position="1418"/>
        <end position="1431"/>
    </location>
</feature>
<dbReference type="InterPro" id="IPR036322">
    <property type="entry name" value="WD40_repeat_dom_sf"/>
</dbReference>
<protein>
    <submittedName>
        <fullName evidence="3">Uncharacterized protein</fullName>
    </submittedName>
</protein>
<dbReference type="EMBL" id="VJMJ01000339">
    <property type="protein sequence ID" value="KAF0722330.1"/>
    <property type="molecule type" value="Genomic_DNA"/>
</dbReference>
<feature type="compositionally biased region" description="Basic residues" evidence="2">
    <location>
        <begin position="1834"/>
        <end position="1843"/>
    </location>
</feature>
<name>A0A6G0W5J6_9STRA</name>
<feature type="region of interest" description="Disordered" evidence="2">
    <location>
        <begin position="1873"/>
        <end position="1928"/>
    </location>
</feature>
<sequence length="1928" mass="215034">MGDTSLVLRHAFDASGGGMVVSSDFNFRDHELVVVRRSSLHLYKLHDDDTCQLRFKLPASDKEQFLHVHYAEWINAFVVFRQLGAGLHRALLQADGSSLDDLGALSPDDGASLFAVVKHSQLHEFVTADSTGGIRFWALRYSTAAAAMAPSRSKTSPTKSSVAAAALRCPTRLSIQDAKGTQWHALAMDSMHQRVIGASSRGGVKLFDALSGHVLAKFQPDQRHPIRSMAFLPFRDSILVVFSASGASTEEWNVADLNAIHRIHGDGQPAAAIFDQLDGHTVAMSTSVHAFATKLGIDGVVATTKSSQVLVWSACGQILLPLRSVAVAAWMDSSSDAPSFKSSFVFCDFQCAARNWIYVVETNDASCRVSIVELLSPNSSARMLTSSSKLWSLRDVPFNTPPRGVHARRGYMLFGGTTGVKSIQLHVAPSMLSSKSLFVGVVAQQDVAVICFLDYSTLLAKCIVGWSDGVLDLFQLTGQRWRMLKRPSGILADCVCTLQVADGIALVAGDASGSFDSWRVQEDAASDYLGAIQAHAESIVSIQTPCEMCLATISLGGEIKLWTFGRGGWTLAGFFHTLSSNLSVAKLVDAAHICCGTENGAVELWKLPAAMRQGTTTTTLLTAKKPLLYQPQAHRLAVTDVAVFQNVGASIDHDFTLVATMARDQTIVFWYFFGDVFVPFRVVVASVVPCGGFFSTAASSEGPSFLCCLGNSIERLMTFPKRRKQLVELIQTSLHQLHNDDLATLSTTPSVQHTRLTYDDGNGGDKSKMPPSSSLSLYEDLEMPFQLTIPCVVEMHFNTDEASNTPINAGHPFPTTRQYVTMKMGTRRRIEATPVGIQNFIAGQSRSVGGKLDKLHSPRVYRQDRRPAAKKGDGRQLWRPNVVSAFGMHDDDDTAHESDTRTHGAASNSRLQHRRQGLIQPETPIFDAKHVPLHVIDMATRPELNPFAPLFWLDATTAAAASRPTTTVTRNDDAEREKASNKVDMDALVIPWEDLSLEQQWIEVQASLWTKAVQVASMHDRVTLPPTSFKLHEPPTLLSDQIAFHKYTHWYAKKSKARVAFLRQELAYAAQDDVVRTQAQLLGVAIPKSPLLSADWSRFVVWYSRGVVLTRPHHHHLDHAQLAAAMASSPIEDANYAQRLADRTDFLRARLLEIQHALRGFAKLQEKELARQQATIQAAAMLLQRIDKNASQLKPPTLPDDLERLDVDFFEPIALPSGDELDFVPWASLSAVEQQKELALAMHDVFVRWEAIKMHIPLPDDLLLDVDETSDELERRCADFISWWAQPNNPTRVHFLKHEAHEAAKDAKVQAAAKRAGVDMAFHTAIKVFTHATVAGQPQPDARKDVVAYHEWYFKVSHAAESTRVDFLRQRMAHLHREKRLELVVAMGRLPIPMLYADSPSILIATDVDEPKAAAPVVEPPPEEIPPPLDESPPAQESIVAEIELDPVAEAERAAREAREALESCQLVRNRKQMEAEDEAAQAMRLMATHVELKLRPPRDYSTSYFFKHMPTNVDANRMATLGWVHGCGLDNGDEEAEERELREQERQRQLQLDALDRARIAEEERLAALKWAEEQLEEERRAQKRAQQLHVKRFLAWQRDELNRREIEATQKRMELEISLMAAEEDAERLRLHRLARERREMSAADEETIQGAQFAKLMEHQTTTRRAADRRQMLREDLRSRQAAEYATQAKLAAATREAFLRDLYTPFQPYFADDATDPKRVLSEKRGQSRRRAKTRQGTSPLYNNYAIPFHQAVTIESPESEIYQAQPSQRFHALLGLPINYRRPPSTPLQNVTNSLETLARSRSVPGLESRGFEGRRAQTSGFEDLQRKGKERRRKKPQRVLAPLNPSNQQQNDAAIFRQSSLPPPFFRGNFSIVGHKPDPNMPSSPAAPPLSLHESTLVGPPTKSREATTTHSEDYHFGRQRE</sequence>
<dbReference type="Proteomes" id="UP000481153">
    <property type="component" value="Unassembled WGS sequence"/>
</dbReference>
<evidence type="ECO:0000313" key="4">
    <source>
        <dbReference type="Proteomes" id="UP000481153"/>
    </source>
</evidence>
<feature type="compositionally biased region" description="Pro residues" evidence="2">
    <location>
        <begin position="1885"/>
        <end position="1894"/>
    </location>
</feature>
<keyword evidence="4" id="KW-1185">Reference proteome</keyword>
<feature type="region of interest" description="Disordered" evidence="2">
    <location>
        <begin position="753"/>
        <end position="773"/>
    </location>
</feature>
<feature type="compositionally biased region" description="Basic and acidic residues" evidence="2">
    <location>
        <begin position="1721"/>
        <end position="1730"/>
    </location>
</feature>
<reference evidence="3 4" key="1">
    <citation type="submission" date="2019-07" db="EMBL/GenBank/DDBJ databases">
        <title>Genomics analysis of Aphanomyces spp. identifies a new class of oomycete effector associated with host adaptation.</title>
        <authorList>
            <person name="Gaulin E."/>
        </authorList>
    </citation>
    <scope>NUCLEOTIDE SEQUENCE [LARGE SCALE GENOMIC DNA]</scope>
    <source>
        <strain evidence="3 4">ATCC 201684</strain>
    </source>
</reference>
<feature type="region of interest" description="Disordered" evidence="2">
    <location>
        <begin position="1414"/>
        <end position="1434"/>
    </location>
</feature>
<feature type="compositionally biased region" description="Basic and acidic residues" evidence="2">
    <location>
        <begin position="1909"/>
        <end position="1928"/>
    </location>
</feature>
<proteinExistence type="predicted"/>
<evidence type="ECO:0000256" key="1">
    <source>
        <dbReference type="SAM" id="Coils"/>
    </source>
</evidence>
<comment type="caution">
    <text evidence="3">The sequence shown here is derived from an EMBL/GenBank/DDBJ whole genome shotgun (WGS) entry which is preliminary data.</text>
</comment>